<accession>A0A382LS56</accession>
<proteinExistence type="predicted"/>
<evidence type="ECO:0000256" key="2">
    <source>
        <dbReference type="ARBA" id="ARBA00022737"/>
    </source>
</evidence>
<name>A0A382LS56_9ZZZZ</name>
<keyword evidence="1" id="KW-0732">Signal</keyword>
<dbReference type="PANTHER" id="PTHR10680">
    <property type="entry name" value="PEPTIDYL-GLYCINE ALPHA-AMIDATING MONOOXYGENASE"/>
    <property type="match status" value="1"/>
</dbReference>
<evidence type="ECO:0000256" key="1">
    <source>
        <dbReference type="ARBA" id="ARBA00022729"/>
    </source>
</evidence>
<dbReference type="Pfam" id="PF01436">
    <property type="entry name" value="NHL"/>
    <property type="match status" value="2"/>
</dbReference>
<dbReference type="CDD" id="cd14958">
    <property type="entry name" value="NHL_PAL_like"/>
    <property type="match status" value="1"/>
</dbReference>
<evidence type="ECO:0008006" key="5">
    <source>
        <dbReference type="Google" id="ProtNLM"/>
    </source>
</evidence>
<dbReference type="Gene3D" id="2.120.10.30">
    <property type="entry name" value="TolB, C-terminal domain"/>
    <property type="match status" value="2"/>
</dbReference>
<gene>
    <name evidence="4" type="ORF">METZ01_LOCUS292230</name>
</gene>
<dbReference type="InterPro" id="IPR011042">
    <property type="entry name" value="6-blade_b-propeller_TolB-like"/>
</dbReference>
<keyword evidence="3" id="KW-0325">Glycoprotein</keyword>
<organism evidence="4">
    <name type="scientific">marine metagenome</name>
    <dbReference type="NCBI Taxonomy" id="408172"/>
    <lineage>
        <taxon>unclassified sequences</taxon>
        <taxon>metagenomes</taxon>
        <taxon>ecological metagenomes</taxon>
    </lineage>
</organism>
<dbReference type="AlphaFoldDB" id="A0A382LS56"/>
<sequence length="304" mass="34716">MYYLTLYREKGQGAIMSVIVGQGDYRYELVENWAKLPEGWIFTQVGAVAVDQHDEVYVFNRSEHPVIVFDKEGNFIRSFGEGSFPSAHGMCWGENESVWLVDSIDHTVKKYSKSGNHILTIGEKNSPGEDGEPFNKPTDASVASNGDLYISDGYGNTKVHVFSQDGTFKFSWGQEKGPAVWDGDFNTPHNIWVHNQTVYVADRENHRVQLFDLKGNHKDTWTDFIQPTDIYINPNDPDIVYVAELRNRVSIVNQKGQVLSRWGRYMTNEPGMFYAAHGIWTDSEKSVYIGEVLEGQRIQKFKRI</sequence>
<keyword evidence="2" id="KW-0677">Repeat</keyword>
<protein>
    <recommendedName>
        <fullName evidence="5">Peptidylamidoglycolate lyase</fullName>
    </recommendedName>
</protein>
<dbReference type="SUPFAM" id="SSF101898">
    <property type="entry name" value="NHL repeat"/>
    <property type="match status" value="1"/>
</dbReference>
<dbReference type="PANTHER" id="PTHR10680:SF38">
    <property type="entry name" value="BLL1368 PROTEIN"/>
    <property type="match status" value="1"/>
</dbReference>
<dbReference type="PROSITE" id="PS51125">
    <property type="entry name" value="NHL"/>
    <property type="match status" value="2"/>
</dbReference>
<evidence type="ECO:0000313" key="4">
    <source>
        <dbReference type="EMBL" id="SVC39376.1"/>
    </source>
</evidence>
<dbReference type="EMBL" id="UINC01088819">
    <property type="protein sequence ID" value="SVC39376.1"/>
    <property type="molecule type" value="Genomic_DNA"/>
</dbReference>
<reference evidence="4" key="1">
    <citation type="submission" date="2018-05" db="EMBL/GenBank/DDBJ databases">
        <authorList>
            <person name="Lanie J.A."/>
            <person name="Ng W.-L."/>
            <person name="Kazmierczak K.M."/>
            <person name="Andrzejewski T.M."/>
            <person name="Davidsen T.M."/>
            <person name="Wayne K.J."/>
            <person name="Tettelin H."/>
            <person name="Glass J.I."/>
            <person name="Rusch D."/>
            <person name="Podicherti R."/>
            <person name="Tsui H.-C.T."/>
            <person name="Winkler M.E."/>
        </authorList>
    </citation>
    <scope>NUCLEOTIDE SEQUENCE</scope>
</reference>
<evidence type="ECO:0000256" key="3">
    <source>
        <dbReference type="ARBA" id="ARBA00023180"/>
    </source>
</evidence>
<dbReference type="InterPro" id="IPR001258">
    <property type="entry name" value="NHL_repeat"/>
</dbReference>